<dbReference type="OrthoDB" id="9945911at2759"/>
<evidence type="ECO:0000313" key="2">
    <source>
        <dbReference type="Proteomes" id="UP000515159"/>
    </source>
</evidence>
<dbReference type="InParanoid" id="A0A6P8NXN3"/>
<dbReference type="GO" id="GO:0006355">
    <property type="term" value="P:regulation of DNA-templated transcription"/>
    <property type="evidence" value="ECO:0007669"/>
    <property type="project" value="InterPro"/>
</dbReference>
<proteinExistence type="predicted"/>
<organism evidence="2 3">
    <name type="scientific">Geotrypetes seraphini</name>
    <name type="common">Gaboon caecilian</name>
    <name type="synonym">Caecilia seraphini</name>
    <dbReference type="NCBI Taxonomy" id="260995"/>
    <lineage>
        <taxon>Eukaryota</taxon>
        <taxon>Metazoa</taxon>
        <taxon>Chordata</taxon>
        <taxon>Craniata</taxon>
        <taxon>Vertebrata</taxon>
        <taxon>Euteleostomi</taxon>
        <taxon>Amphibia</taxon>
        <taxon>Gymnophiona</taxon>
        <taxon>Geotrypetes</taxon>
    </lineage>
</organism>
<dbReference type="InterPro" id="IPR029163">
    <property type="entry name" value="SAP25"/>
</dbReference>
<feature type="region of interest" description="Disordered" evidence="1">
    <location>
        <begin position="1"/>
        <end position="48"/>
    </location>
</feature>
<name>A0A6P8NXN3_GEOSA</name>
<dbReference type="GeneID" id="117350774"/>
<dbReference type="GO" id="GO:0005634">
    <property type="term" value="C:nucleus"/>
    <property type="evidence" value="ECO:0007669"/>
    <property type="project" value="InterPro"/>
</dbReference>
<gene>
    <name evidence="3" type="primary">LOC117350774</name>
</gene>
<dbReference type="GO" id="GO:0005737">
    <property type="term" value="C:cytoplasm"/>
    <property type="evidence" value="ECO:0007669"/>
    <property type="project" value="InterPro"/>
</dbReference>
<dbReference type="PANTHER" id="PTHR39231">
    <property type="entry name" value="HISTONE DEACETYLASE COMPLEX SUBUNIT SAP25"/>
    <property type="match status" value="1"/>
</dbReference>
<feature type="region of interest" description="Disordered" evidence="1">
    <location>
        <begin position="118"/>
        <end position="145"/>
    </location>
</feature>
<protein>
    <submittedName>
        <fullName evidence="3">Uncharacterized protein LOC117350774 isoform X1</fullName>
    </submittedName>
</protein>
<dbReference type="AlphaFoldDB" id="A0A6P8NXN3"/>
<sequence>MLDGSPKYIEEGRESPEETCLTQRCSEEEGYVSEEERNPGVQQQVGGDSWPRAGDRIHTCFHWQGGFKLPGESRLRSNFPLIPYDAEEERASSHFYEVFQPGTWQGGVHTEAHPTCAIPPTESHISERHWRTSRKPKPPAVDSWQAKASSPGIGSLLTSRTLSHPSFISYYTAVAILQGSHRAQAASAETAHESILEDGRCGAVLPVNNSDFFYTDPLMTPGHRIYNCLSPQSQQVFQGFRLNTPPPIMSFCEQSAPRTPQAYTDFHSSEFPKTSDSITVGGKLWTKWLSIAEHDALSVLLDMTSCAHSEPVFEPTVPRPKVQELPLPSQDVLQDAWGMVTPSNIEANPVALQTRSSFKDHQLARFPSQPYDQPSPEGINPREVQHVGQELWQRFLNQEAYEGAGSPDHPNFGTLKEHQGTASCVAPTNLSDHIDKEVLNTQAQELMEVTERKKTQEGLEVPVVSQAHSGHYSPSEHIAISALLDLQLLESHKLPDEPLLSITSYR</sequence>
<dbReference type="PANTHER" id="PTHR39231:SF1">
    <property type="entry name" value="HISTONE DEACETYLASE COMPLEX SUBUNIT SAP25"/>
    <property type="match status" value="1"/>
</dbReference>
<dbReference type="Proteomes" id="UP000515159">
    <property type="component" value="Chromosome 16"/>
</dbReference>
<dbReference type="RefSeq" id="XP_033781257.1">
    <property type="nucleotide sequence ID" value="XM_033925366.1"/>
</dbReference>
<evidence type="ECO:0000256" key="1">
    <source>
        <dbReference type="SAM" id="MobiDB-lite"/>
    </source>
</evidence>
<keyword evidence="2" id="KW-1185">Reference proteome</keyword>
<dbReference type="Pfam" id="PF15476">
    <property type="entry name" value="SAP25"/>
    <property type="match status" value="1"/>
</dbReference>
<reference evidence="3" key="1">
    <citation type="submission" date="2025-08" db="UniProtKB">
        <authorList>
            <consortium name="RefSeq"/>
        </authorList>
    </citation>
    <scope>IDENTIFICATION</scope>
</reference>
<dbReference type="KEGG" id="gsh:117350774"/>
<evidence type="ECO:0000313" key="3">
    <source>
        <dbReference type="RefSeq" id="XP_033781257.1"/>
    </source>
</evidence>
<accession>A0A6P8NXN3</accession>